<dbReference type="InParanoid" id="W0DX51"/>
<dbReference type="InterPro" id="IPR039315">
    <property type="entry name" value="CheW"/>
</dbReference>
<reference evidence="2 3" key="1">
    <citation type="submission" date="2013-12" db="EMBL/GenBank/DDBJ databases">
        <authorList>
            <consortium name="DOE Joint Genome Institute"/>
            <person name="Kappler U."/>
            <person name="Huntemann M."/>
            <person name="Han J."/>
            <person name="Chen A."/>
            <person name="Kyrpides N."/>
            <person name="Mavromatis K."/>
            <person name="Markowitz V."/>
            <person name="Palaniappan K."/>
            <person name="Ivanova N."/>
            <person name="Schaumberg A."/>
            <person name="Pati A."/>
            <person name="Liolios K."/>
            <person name="Nordberg H.P."/>
            <person name="Cantor M.N."/>
            <person name="Hua S.X."/>
            <person name="Woyke T."/>
        </authorList>
    </citation>
    <scope>NUCLEOTIDE SEQUENCE [LARGE SCALE GENOMIC DNA]</scope>
    <source>
        <strain evidence="3">AL2</strain>
    </source>
</reference>
<proteinExistence type="predicted"/>
<accession>W0DX51</accession>
<dbReference type="SUPFAM" id="SSF50341">
    <property type="entry name" value="CheW-like"/>
    <property type="match status" value="1"/>
</dbReference>
<dbReference type="SMART" id="SM00260">
    <property type="entry name" value="CheW"/>
    <property type="match status" value="1"/>
</dbReference>
<name>W0DX51_9GAMM</name>
<dbReference type="Gene3D" id="2.30.30.40">
    <property type="entry name" value="SH3 Domains"/>
    <property type="match status" value="1"/>
</dbReference>
<dbReference type="Proteomes" id="UP000005380">
    <property type="component" value="Chromosome"/>
</dbReference>
<sequence length="159" mass="18139">MKDVNISDQKDNDYDDERLHKTIRFVVFSLEDERYGLSVNRIREVLRVGQIRQVPGSSAEVLGVINVRGIIITVVSARRLFRLPDKPLSDQARIIVVELDDEHAIGLLVDQVQEVQDIPEHLFESLSNYNNSRGAKGISSIAHYRDQVIIQVDLESLFE</sequence>
<dbReference type="GO" id="GO:0006935">
    <property type="term" value="P:chemotaxis"/>
    <property type="evidence" value="ECO:0007669"/>
    <property type="project" value="InterPro"/>
</dbReference>
<dbReference type="PANTHER" id="PTHR22617:SF23">
    <property type="entry name" value="CHEMOTAXIS PROTEIN CHEW"/>
    <property type="match status" value="1"/>
</dbReference>
<dbReference type="GO" id="GO:0005829">
    <property type="term" value="C:cytosol"/>
    <property type="evidence" value="ECO:0007669"/>
    <property type="project" value="TreeGrafter"/>
</dbReference>
<dbReference type="InterPro" id="IPR002545">
    <property type="entry name" value="CheW-lke_dom"/>
</dbReference>
<feature type="domain" description="CheW-like" evidence="1">
    <location>
        <begin position="22"/>
        <end position="159"/>
    </location>
</feature>
<dbReference type="InterPro" id="IPR036061">
    <property type="entry name" value="CheW-like_dom_sf"/>
</dbReference>
<dbReference type="Pfam" id="PF01584">
    <property type="entry name" value="CheW"/>
    <property type="match status" value="1"/>
</dbReference>
<evidence type="ECO:0000313" key="2">
    <source>
        <dbReference type="EMBL" id="AHF01559.1"/>
    </source>
</evidence>
<keyword evidence="3" id="KW-1185">Reference proteome</keyword>
<dbReference type="EMBL" id="CP007030">
    <property type="protein sequence ID" value="AHF01559.1"/>
    <property type="molecule type" value="Genomic_DNA"/>
</dbReference>
<evidence type="ECO:0000313" key="3">
    <source>
        <dbReference type="Proteomes" id="UP000005380"/>
    </source>
</evidence>
<gene>
    <name evidence="2" type="ORF">THIAE_07115</name>
</gene>
<organism evidence="2 3">
    <name type="scientific">Thiomicrospira aerophila AL3</name>
    <dbReference type="NCBI Taxonomy" id="717772"/>
    <lineage>
        <taxon>Bacteria</taxon>
        <taxon>Pseudomonadati</taxon>
        <taxon>Pseudomonadota</taxon>
        <taxon>Gammaproteobacteria</taxon>
        <taxon>Thiotrichales</taxon>
        <taxon>Piscirickettsiaceae</taxon>
        <taxon>Thiomicrospira</taxon>
    </lineage>
</organism>
<dbReference type="RefSeq" id="WP_006461099.1">
    <property type="nucleotide sequence ID" value="NZ_CP007030.1"/>
</dbReference>
<evidence type="ECO:0000259" key="1">
    <source>
        <dbReference type="PROSITE" id="PS50851"/>
    </source>
</evidence>
<dbReference type="AlphaFoldDB" id="W0DX51"/>
<dbReference type="OrthoDB" id="9790406at2"/>
<dbReference type="PANTHER" id="PTHR22617">
    <property type="entry name" value="CHEMOTAXIS SENSOR HISTIDINE KINASE-RELATED"/>
    <property type="match status" value="1"/>
</dbReference>
<dbReference type="Gene3D" id="2.40.50.180">
    <property type="entry name" value="CheA-289, Domain 4"/>
    <property type="match status" value="1"/>
</dbReference>
<dbReference type="eggNOG" id="COG0835">
    <property type="taxonomic scope" value="Bacteria"/>
</dbReference>
<dbReference type="HOGENOM" id="CLU_048995_3_3_6"/>
<protein>
    <submittedName>
        <fullName evidence="2">Chemotaxis protein</fullName>
    </submittedName>
</protein>
<dbReference type="STRING" id="717772.THIAE_07115"/>
<dbReference type="PROSITE" id="PS50851">
    <property type="entry name" value="CHEW"/>
    <property type="match status" value="1"/>
</dbReference>
<dbReference type="KEGG" id="tao:THIAE_07115"/>
<dbReference type="GO" id="GO:0007165">
    <property type="term" value="P:signal transduction"/>
    <property type="evidence" value="ECO:0007669"/>
    <property type="project" value="InterPro"/>
</dbReference>